<sequence>MAICRHSQGSLFEEKHLHMVNWLEIEGTLMVRCWSNDNSLGTHYLTFKQDFEWQFYDQYLFGHTKFECDLEFYNGSDPSRGHFVVYDNRKRIRRRDCYKHCMWGVGVYGLYAFDENDQRWDYEIPWPSKNTFE</sequence>
<evidence type="ECO:0000256" key="5">
    <source>
        <dbReference type="ARBA" id="ARBA00022729"/>
    </source>
</evidence>
<dbReference type="EMBL" id="EQ974930">
    <property type="protein sequence ID" value="EEF27955.1"/>
    <property type="molecule type" value="Genomic_DNA"/>
</dbReference>
<evidence type="ECO:0000256" key="3">
    <source>
        <dbReference type="ARBA" id="ARBA00022471"/>
    </source>
</evidence>
<dbReference type="AlphaFoldDB" id="B9T857"/>
<name>B9T857_RICCO</name>
<dbReference type="eggNOG" id="ENOG502SQ9N">
    <property type="taxonomic scope" value="Eukaryota"/>
</dbReference>
<dbReference type="InParanoid" id="B9T857"/>
<evidence type="ECO:0000313" key="7">
    <source>
        <dbReference type="EMBL" id="EEF27955.1"/>
    </source>
</evidence>
<keyword evidence="4 6" id="KW-0964">Secreted</keyword>
<evidence type="ECO:0000256" key="1">
    <source>
        <dbReference type="ARBA" id="ARBA00004613"/>
    </source>
</evidence>
<dbReference type="PANTHER" id="PTHR31232:SF32">
    <property type="entry name" value="S-PROTEIN HOMOLOG"/>
    <property type="match status" value="1"/>
</dbReference>
<keyword evidence="3 6" id="KW-0713">Self-incompatibility</keyword>
<dbReference type="InterPro" id="IPR010264">
    <property type="entry name" value="Self-incomp_S1"/>
</dbReference>
<keyword evidence="5" id="KW-0732">Signal</keyword>
<evidence type="ECO:0000256" key="2">
    <source>
        <dbReference type="ARBA" id="ARBA00005581"/>
    </source>
</evidence>
<organism evidence="7 8">
    <name type="scientific">Ricinus communis</name>
    <name type="common">Castor bean</name>
    <dbReference type="NCBI Taxonomy" id="3988"/>
    <lineage>
        <taxon>Eukaryota</taxon>
        <taxon>Viridiplantae</taxon>
        <taxon>Streptophyta</taxon>
        <taxon>Embryophyta</taxon>
        <taxon>Tracheophyta</taxon>
        <taxon>Spermatophyta</taxon>
        <taxon>Magnoliopsida</taxon>
        <taxon>eudicotyledons</taxon>
        <taxon>Gunneridae</taxon>
        <taxon>Pentapetalae</taxon>
        <taxon>rosids</taxon>
        <taxon>fabids</taxon>
        <taxon>Malpighiales</taxon>
        <taxon>Euphorbiaceae</taxon>
        <taxon>Acalyphoideae</taxon>
        <taxon>Acalypheae</taxon>
        <taxon>Ricinus</taxon>
    </lineage>
</organism>
<proteinExistence type="inferred from homology"/>
<evidence type="ECO:0000256" key="6">
    <source>
        <dbReference type="RuleBase" id="RU367044"/>
    </source>
</evidence>
<evidence type="ECO:0000313" key="8">
    <source>
        <dbReference type="Proteomes" id="UP000008311"/>
    </source>
</evidence>
<dbReference type="GO" id="GO:0060320">
    <property type="term" value="P:rejection of self pollen"/>
    <property type="evidence" value="ECO:0007669"/>
    <property type="project" value="UniProtKB-KW"/>
</dbReference>
<dbReference type="PANTHER" id="PTHR31232">
    <property type="match status" value="1"/>
</dbReference>
<dbReference type="GO" id="GO:0005576">
    <property type="term" value="C:extracellular region"/>
    <property type="evidence" value="ECO:0007669"/>
    <property type="project" value="UniProtKB-SubCell"/>
</dbReference>
<evidence type="ECO:0000256" key="4">
    <source>
        <dbReference type="ARBA" id="ARBA00022525"/>
    </source>
</evidence>
<comment type="subcellular location">
    <subcellularLocation>
        <location evidence="1 6">Secreted</location>
    </subcellularLocation>
</comment>
<accession>B9T857</accession>
<reference evidence="8" key="1">
    <citation type="journal article" date="2010" name="Nat. Biotechnol.">
        <title>Draft genome sequence of the oilseed species Ricinus communis.</title>
        <authorList>
            <person name="Chan A.P."/>
            <person name="Crabtree J."/>
            <person name="Zhao Q."/>
            <person name="Lorenzi H."/>
            <person name="Orvis J."/>
            <person name="Puiu D."/>
            <person name="Melake-Berhan A."/>
            <person name="Jones K.M."/>
            <person name="Redman J."/>
            <person name="Chen G."/>
            <person name="Cahoon E.B."/>
            <person name="Gedil M."/>
            <person name="Stanke M."/>
            <person name="Haas B.J."/>
            <person name="Wortman J.R."/>
            <person name="Fraser-Liggett C.M."/>
            <person name="Ravel J."/>
            <person name="Rabinowicz P.D."/>
        </authorList>
    </citation>
    <scope>NUCLEOTIDE SEQUENCE [LARGE SCALE GENOMIC DNA]</scope>
    <source>
        <strain evidence="8">cv. Hale</strain>
    </source>
</reference>
<gene>
    <name evidence="7" type="ORF">RCOM_0143280</name>
</gene>
<dbReference type="Pfam" id="PF05938">
    <property type="entry name" value="Self-incomp_S1"/>
    <property type="match status" value="1"/>
</dbReference>
<dbReference type="Proteomes" id="UP000008311">
    <property type="component" value="Unassembled WGS sequence"/>
</dbReference>
<protein>
    <recommendedName>
        <fullName evidence="6">S-protein homolog</fullName>
    </recommendedName>
</protein>
<dbReference type="STRING" id="3988.B9T857"/>
<keyword evidence="8" id="KW-1185">Reference proteome</keyword>
<comment type="similarity">
    <text evidence="2 6">Belongs to the plant self-incompatibility (S1) protein family.</text>
</comment>